<protein>
    <submittedName>
        <fullName evidence="1">Uncharacterized protein</fullName>
    </submittedName>
</protein>
<keyword evidence="2" id="KW-1185">Reference proteome</keyword>
<evidence type="ECO:0000313" key="1">
    <source>
        <dbReference type="EMBL" id="TPG13535.1"/>
    </source>
</evidence>
<gene>
    <name evidence="1" type="ORF">EAH84_04865</name>
</gene>
<organism evidence="1 2">
    <name type="scientific">Sphingomonas oligophenolica</name>
    <dbReference type="NCBI Taxonomy" id="301154"/>
    <lineage>
        <taxon>Bacteria</taxon>
        <taxon>Pseudomonadati</taxon>
        <taxon>Pseudomonadota</taxon>
        <taxon>Alphaproteobacteria</taxon>
        <taxon>Sphingomonadales</taxon>
        <taxon>Sphingomonadaceae</taxon>
        <taxon>Sphingomonas</taxon>
    </lineage>
</organism>
<dbReference type="EMBL" id="RCZK01000003">
    <property type="protein sequence ID" value="TPG13535.1"/>
    <property type="molecule type" value="Genomic_DNA"/>
</dbReference>
<dbReference type="RefSeq" id="WP_140868613.1">
    <property type="nucleotide sequence ID" value="NZ_RCZK01000003.1"/>
</dbReference>
<name>A0A502CIT2_9SPHN</name>
<evidence type="ECO:0000313" key="2">
    <source>
        <dbReference type="Proteomes" id="UP000318413"/>
    </source>
</evidence>
<dbReference type="OrthoDB" id="3684942at2"/>
<reference evidence="1 2" key="1">
    <citation type="journal article" date="2019" name="Environ. Microbiol.">
        <title>Species interactions and distinct microbial communities in high Arctic permafrost affected cryosols are associated with the CH4 and CO2 gas fluxes.</title>
        <authorList>
            <person name="Altshuler I."/>
            <person name="Hamel J."/>
            <person name="Turney S."/>
            <person name="Magnuson E."/>
            <person name="Levesque R."/>
            <person name="Greer C."/>
            <person name="Whyte L.G."/>
        </authorList>
    </citation>
    <scope>NUCLEOTIDE SEQUENCE [LARGE SCALE GENOMIC DNA]</scope>
    <source>
        <strain evidence="1 2">S5.1</strain>
    </source>
</reference>
<dbReference type="AlphaFoldDB" id="A0A502CIT2"/>
<sequence>MPIVNLLGKLQAAATALGIVAPSIGASKGKAYEVWIMLEIAARLKRRGVKVYPLNQNNQMETNLRVNGAPANMPGVDPSGSGACHFLFVRDANFVELHLGLNHLGLSGATHEIDLSVLPAAQGWELRQKGGGPFDGHVRVGLELKAHSDQYKLDHSIPRALLGVAMDLDPSWPIQGWTFHTSGGGSGHRMDRTSKMRLAVMTTTQLFDSSRQYLEHHGAGAHADVTPGGNTAAIDAVVVWIDDLLA</sequence>
<proteinExistence type="predicted"/>
<comment type="caution">
    <text evidence="1">The sequence shown here is derived from an EMBL/GenBank/DDBJ whole genome shotgun (WGS) entry which is preliminary data.</text>
</comment>
<accession>A0A502CIT2</accession>
<dbReference type="Proteomes" id="UP000318413">
    <property type="component" value="Unassembled WGS sequence"/>
</dbReference>